<keyword evidence="2" id="KW-0812">Transmembrane</keyword>
<evidence type="ECO:0000256" key="1">
    <source>
        <dbReference type="SAM" id="MobiDB-lite"/>
    </source>
</evidence>
<dbReference type="EMBL" id="ML977582">
    <property type="protein sequence ID" value="KAF2001499.1"/>
    <property type="molecule type" value="Genomic_DNA"/>
</dbReference>
<feature type="transmembrane region" description="Helical" evidence="2">
    <location>
        <begin position="12"/>
        <end position="35"/>
    </location>
</feature>
<dbReference type="AlphaFoldDB" id="A0A6A5WL47"/>
<evidence type="ECO:0000313" key="4">
    <source>
        <dbReference type="Proteomes" id="UP000799779"/>
    </source>
</evidence>
<dbReference type="Proteomes" id="UP000799779">
    <property type="component" value="Unassembled WGS sequence"/>
</dbReference>
<gene>
    <name evidence="3" type="ORF">P154DRAFT_432586</name>
</gene>
<reference evidence="3" key="1">
    <citation type="journal article" date="2020" name="Stud. Mycol.">
        <title>101 Dothideomycetes genomes: a test case for predicting lifestyles and emergence of pathogens.</title>
        <authorList>
            <person name="Haridas S."/>
            <person name="Albert R."/>
            <person name="Binder M."/>
            <person name="Bloem J."/>
            <person name="Labutti K."/>
            <person name="Salamov A."/>
            <person name="Andreopoulos B."/>
            <person name="Baker S."/>
            <person name="Barry K."/>
            <person name="Bills G."/>
            <person name="Bluhm B."/>
            <person name="Cannon C."/>
            <person name="Castanera R."/>
            <person name="Culley D."/>
            <person name="Daum C."/>
            <person name="Ezra D."/>
            <person name="Gonzalez J."/>
            <person name="Henrissat B."/>
            <person name="Kuo A."/>
            <person name="Liang C."/>
            <person name="Lipzen A."/>
            <person name="Lutzoni F."/>
            <person name="Magnuson J."/>
            <person name="Mondo S."/>
            <person name="Nolan M."/>
            <person name="Ohm R."/>
            <person name="Pangilinan J."/>
            <person name="Park H.-J."/>
            <person name="Ramirez L."/>
            <person name="Alfaro M."/>
            <person name="Sun H."/>
            <person name="Tritt A."/>
            <person name="Yoshinaga Y."/>
            <person name="Zwiers L.-H."/>
            <person name="Turgeon B."/>
            <person name="Goodwin S."/>
            <person name="Spatafora J."/>
            <person name="Crous P."/>
            <person name="Grigoriev I."/>
        </authorList>
    </citation>
    <scope>NUCLEOTIDE SEQUENCE</scope>
    <source>
        <strain evidence="3">CBS 123094</strain>
    </source>
</reference>
<keyword evidence="2" id="KW-0472">Membrane</keyword>
<evidence type="ECO:0000256" key="2">
    <source>
        <dbReference type="SAM" id="Phobius"/>
    </source>
</evidence>
<dbReference type="PANTHER" id="PTHR40623:SF1">
    <property type="match status" value="1"/>
</dbReference>
<proteinExistence type="predicted"/>
<keyword evidence="2" id="KW-1133">Transmembrane helix</keyword>
<name>A0A6A5WL47_9PLEO</name>
<dbReference type="PANTHER" id="PTHR40623">
    <property type="entry name" value="INTEGRAL MEMBRANE PROTEIN"/>
    <property type="match status" value="1"/>
</dbReference>
<dbReference type="OrthoDB" id="5361354at2759"/>
<sequence length="277" mass="29606">MGNWFGNLSIAYKYTVVFMSLLGLTIIAGGFKVLYNRHMLRKYAKAQKDVETGREEVVELNAREKDEGDLFGVRAIEAGFTAGIAQSRPTSRASSFVGTSSTSTNTLVGGFYSPKILTHSPATSINSIGLSLGHDGNNSEGFGAKRASPPVSKLLPSDAELNGRINHNAAVNMSLTIPPSPVHSRDPSSPALPGEGDNDGNVSPRSLPRAPRFNHYTPARSKVPMQEAPQVSVHAPEDMSRSPSPPHAPEANMPRMPAKALGDGHRLAFPANSSLRR</sequence>
<feature type="region of interest" description="Disordered" evidence="1">
    <location>
        <begin position="174"/>
        <end position="277"/>
    </location>
</feature>
<evidence type="ECO:0000313" key="3">
    <source>
        <dbReference type="EMBL" id="KAF2001499.1"/>
    </source>
</evidence>
<organism evidence="3 4">
    <name type="scientific">Amniculicola lignicola CBS 123094</name>
    <dbReference type="NCBI Taxonomy" id="1392246"/>
    <lineage>
        <taxon>Eukaryota</taxon>
        <taxon>Fungi</taxon>
        <taxon>Dikarya</taxon>
        <taxon>Ascomycota</taxon>
        <taxon>Pezizomycotina</taxon>
        <taxon>Dothideomycetes</taxon>
        <taxon>Pleosporomycetidae</taxon>
        <taxon>Pleosporales</taxon>
        <taxon>Amniculicolaceae</taxon>
        <taxon>Amniculicola</taxon>
    </lineage>
</organism>
<protein>
    <submittedName>
        <fullName evidence="3">Uncharacterized protein</fullName>
    </submittedName>
</protein>
<keyword evidence="4" id="KW-1185">Reference proteome</keyword>
<accession>A0A6A5WL47</accession>